<evidence type="ECO:0000313" key="5">
    <source>
        <dbReference type="Proteomes" id="UP000183954"/>
    </source>
</evidence>
<dbReference type="EMBL" id="FQXJ01000005">
    <property type="protein sequence ID" value="SHH84678.1"/>
    <property type="molecule type" value="Genomic_DNA"/>
</dbReference>
<accession>A0A1M5WB81</accession>
<dbReference type="SUPFAM" id="SSF52218">
    <property type="entry name" value="Flavoproteins"/>
    <property type="match status" value="1"/>
</dbReference>
<reference evidence="5" key="1">
    <citation type="submission" date="2016-11" db="EMBL/GenBank/DDBJ databases">
        <authorList>
            <person name="Varghese N."/>
            <person name="Submissions S."/>
        </authorList>
    </citation>
    <scope>NUCLEOTIDE SEQUENCE [LARGE SCALE GENOMIC DNA]</scope>
    <source>
        <strain evidence="5">DSM 15449</strain>
    </source>
</reference>
<dbReference type="GO" id="GO:0016491">
    <property type="term" value="F:oxidoreductase activity"/>
    <property type="evidence" value="ECO:0007669"/>
    <property type="project" value="InterPro"/>
</dbReference>
<evidence type="ECO:0000313" key="4">
    <source>
        <dbReference type="EMBL" id="SHH84678.1"/>
    </source>
</evidence>
<evidence type="ECO:0000256" key="2">
    <source>
        <dbReference type="ARBA" id="ARBA00022643"/>
    </source>
</evidence>
<keyword evidence="2" id="KW-0288">FMN</keyword>
<dbReference type="STRING" id="1121420.SAMN02746098_01535"/>
<proteinExistence type="predicted"/>
<keyword evidence="5" id="KW-1185">Reference proteome</keyword>
<organism evidence="4 5">
    <name type="scientific">Desulfosporosinus lacus DSM 15449</name>
    <dbReference type="NCBI Taxonomy" id="1121420"/>
    <lineage>
        <taxon>Bacteria</taxon>
        <taxon>Bacillati</taxon>
        <taxon>Bacillota</taxon>
        <taxon>Clostridia</taxon>
        <taxon>Eubacteriales</taxon>
        <taxon>Desulfitobacteriaceae</taxon>
        <taxon>Desulfosporosinus</taxon>
    </lineage>
</organism>
<dbReference type="PANTHER" id="PTHR43278">
    <property type="entry name" value="NAD(P)H-DEPENDENT FMN-CONTAINING OXIDOREDUCTASE YWQN-RELATED"/>
    <property type="match status" value="1"/>
</dbReference>
<protein>
    <submittedName>
        <fullName evidence="4">NADPH-dependent FMN reductase</fullName>
    </submittedName>
</protein>
<dbReference type="InterPro" id="IPR005025">
    <property type="entry name" value="FMN_Rdtase-like_dom"/>
</dbReference>
<evidence type="ECO:0000259" key="3">
    <source>
        <dbReference type="Pfam" id="PF03358"/>
    </source>
</evidence>
<dbReference type="AlphaFoldDB" id="A0A1M5WB81"/>
<dbReference type="PANTHER" id="PTHR43278:SF1">
    <property type="entry name" value="IRON-SULFUR FLAVOPROTEIN MJ1083"/>
    <property type="match status" value="1"/>
</dbReference>
<dbReference type="Proteomes" id="UP000183954">
    <property type="component" value="Unassembled WGS sequence"/>
</dbReference>
<name>A0A1M5WB81_9FIRM</name>
<dbReference type="Gene3D" id="3.40.50.360">
    <property type="match status" value="1"/>
</dbReference>
<keyword evidence="1" id="KW-0285">Flavoprotein</keyword>
<sequence>MGEKIYMSLSVLGIACSPRRNGNTTKLLLEAIRTAQDEGHSTELVYLSDLKINPCQGCGACSAKGICVINDDILKLQERLIHSDRFILAAPIYFMGVNAQTKTMIDRMQTFWVRKYLLNQTLLNPAGPDRIGLFISTAGTRLPNVFECAERSIKTFFHMLDIQYSQACLYSGVDKVGDIEASPASLEEVRKATQALLIS</sequence>
<dbReference type="InterPro" id="IPR029039">
    <property type="entry name" value="Flavoprotein-like_sf"/>
</dbReference>
<dbReference type="InterPro" id="IPR051796">
    <property type="entry name" value="ISF_SsuE-like"/>
</dbReference>
<evidence type="ECO:0000256" key="1">
    <source>
        <dbReference type="ARBA" id="ARBA00022630"/>
    </source>
</evidence>
<feature type="domain" description="NADPH-dependent FMN reductase-like" evidence="3">
    <location>
        <begin position="10"/>
        <end position="141"/>
    </location>
</feature>
<gene>
    <name evidence="4" type="ORF">SAMN02746098_01535</name>
</gene>
<dbReference type="Pfam" id="PF03358">
    <property type="entry name" value="FMN_red"/>
    <property type="match status" value="1"/>
</dbReference>
<dbReference type="PROSITE" id="PS51257">
    <property type="entry name" value="PROKAR_LIPOPROTEIN"/>
    <property type="match status" value="1"/>
</dbReference>